<dbReference type="InterPro" id="IPR018357">
    <property type="entry name" value="Hexapep_transf_CS"/>
</dbReference>
<evidence type="ECO:0000256" key="2">
    <source>
        <dbReference type="ARBA" id="ARBA00022516"/>
    </source>
</evidence>
<feature type="transmembrane region" description="Helical" evidence="8">
    <location>
        <begin position="72"/>
        <end position="89"/>
    </location>
</feature>
<dbReference type="EMBL" id="CABVIE010000014">
    <property type="protein sequence ID" value="VVP27732.1"/>
    <property type="molecule type" value="Genomic_DNA"/>
</dbReference>
<accession>A0A8H2NUL9</accession>
<sequence length="168" mass="18036">MASIVNHQTNNFMIMKLPKKIKQRVGWFYHVVFRHFVLGLRVKMLNGLYGMNIAQDARVSLKAKLDFTNPKGIYIGSGTYIAFGAVLLAHDMSRNVSSTVRIGKNCFIGANAIIMPGVAVGDSVVVGSGAVVTKSVPNNVIVAGNPAKIIKQGIQTGPLGIIKVSIDE</sequence>
<dbReference type="GO" id="GO:0016020">
    <property type="term" value="C:membrane"/>
    <property type="evidence" value="ECO:0007669"/>
    <property type="project" value="GOC"/>
</dbReference>
<dbReference type="GO" id="GO:0047200">
    <property type="term" value="F:tetrahydrodipicolinate N-acetyltransferase activity"/>
    <property type="evidence" value="ECO:0007669"/>
    <property type="project" value="UniProtKB-EC"/>
</dbReference>
<comment type="similarity">
    <text evidence="1">Belongs to the transferase hexapeptide repeat family.</text>
</comment>
<keyword evidence="5" id="KW-0677">Repeat</keyword>
<evidence type="ECO:0000256" key="8">
    <source>
        <dbReference type="SAM" id="Phobius"/>
    </source>
</evidence>
<feature type="transmembrane region" description="Helical" evidence="8">
    <location>
        <begin position="25"/>
        <end position="42"/>
    </location>
</feature>
<evidence type="ECO:0000313" key="9">
    <source>
        <dbReference type="EMBL" id="VVP27732.1"/>
    </source>
</evidence>
<evidence type="ECO:0000256" key="4">
    <source>
        <dbReference type="ARBA" id="ARBA00022679"/>
    </source>
</evidence>
<dbReference type="GO" id="GO:0009245">
    <property type="term" value="P:lipid A biosynthetic process"/>
    <property type="evidence" value="ECO:0007669"/>
    <property type="project" value="UniProtKB-KW"/>
</dbReference>
<dbReference type="InterPro" id="IPR051159">
    <property type="entry name" value="Hexapeptide_acetyltransf"/>
</dbReference>
<protein>
    <submittedName>
        <fullName evidence="9">2,3,4,5-tetrahydropyridine-2,6-dicarboxylate N-acetyltransferase</fullName>
        <ecNumber evidence="9">2.3.1.89</ecNumber>
    </submittedName>
</protein>
<dbReference type="AlphaFoldDB" id="A0A8H2NUL9"/>
<evidence type="ECO:0000256" key="5">
    <source>
        <dbReference type="ARBA" id="ARBA00022737"/>
    </source>
</evidence>
<comment type="caution">
    <text evidence="9">The sequence shown here is derived from an EMBL/GenBank/DDBJ whole genome shotgun (WGS) entry which is preliminary data.</text>
</comment>
<evidence type="ECO:0000256" key="7">
    <source>
        <dbReference type="ARBA" id="ARBA00023315"/>
    </source>
</evidence>
<dbReference type="Pfam" id="PF14602">
    <property type="entry name" value="Hexapep_2"/>
    <property type="match status" value="1"/>
</dbReference>
<evidence type="ECO:0000256" key="3">
    <source>
        <dbReference type="ARBA" id="ARBA00022556"/>
    </source>
</evidence>
<keyword evidence="4 9" id="KW-0808">Transferase</keyword>
<evidence type="ECO:0000313" key="10">
    <source>
        <dbReference type="Proteomes" id="UP000325723"/>
    </source>
</evidence>
<evidence type="ECO:0000256" key="1">
    <source>
        <dbReference type="ARBA" id="ARBA00007274"/>
    </source>
</evidence>
<dbReference type="SUPFAM" id="SSF51161">
    <property type="entry name" value="Trimeric LpxA-like enzymes"/>
    <property type="match status" value="1"/>
</dbReference>
<keyword evidence="8" id="KW-0472">Membrane</keyword>
<keyword evidence="8" id="KW-1133">Transmembrane helix</keyword>
<dbReference type="InterPro" id="IPR011004">
    <property type="entry name" value="Trimer_LpxA-like_sf"/>
</dbReference>
<organism evidence="9 10">
    <name type="scientific">Pseudomonas fluorescens</name>
    <dbReference type="NCBI Taxonomy" id="294"/>
    <lineage>
        <taxon>Bacteria</taxon>
        <taxon>Pseudomonadati</taxon>
        <taxon>Pseudomonadota</taxon>
        <taxon>Gammaproteobacteria</taxon>
        <taxon>Pseudomonadales</taxon>
        <taxon>Pseudomonadaceae</taxon>
        <taxon>Pseudomonas</taxon>
    </lineage>
</organism>
<reference evidence="9 10" key="1">
    <citation type="submission" date="2019-09" db="EMBL/GenBank/DDBJ databases">
        <authorList>
            <person name="Chandra G."/>
            <person name="Truman W A."/>
        </authorList>
    </citation>
    <scope>NUCLEOTIDE SEQUENCE [LARGE SCALE GENOMIC DNA]</scope>
    <source>
        <strain evidence="9">PS900</strain>
    </source>
</reference>
<dbReference type="Proteomes" id="UP000325723">
    <property type="component" value="Unassembled WGS sequence"/>
</dbReference>
<dbReference type="Gene3D" id="2.160.10.10">
    <property type="entry name" value="Hexapeptide repeat proteins"/>
    <property type="match status" value="1"/>
</dbReference>
<keyword evidence="7 9" id="KW-0012">Acyltransferase</keyword>
<dbReference type="GO" id="GO:0008374">
    <property type="term" value="F:O-acyltransferase activity"/>
    <property type="evidence" value="ECO:0007669"/>
    <property type="project" value="TreeGrafter"/>
</dbReference>
<dbReference type="EC" id="2.3.1.89" evidence="9"/>
<name>A0A8H2NUL9_PSEFL</name>
<proteinExistence type="inferred from homology"/>
<gene>
    <name evidence="9" type="primary">dapH_1</name>
    <name evidence="9" type="ORF">PS900_04192</name>
</gene>
<dbReference type="PANTHER" id="PTHR23416:SF23">
    <property type="entry name" value="ACETYLTRANSFERASE C18B11.09C-RELATED"/>
    <property type="match status" value="1"/>
</dbReference>
<dbReference type="RefSeq" id="WP_318190986.1">
    <property type="nucleotide sequence ID" value="NZ_CABVIE010000014.1"/>
</dbReference>
<keyword evidence="8" id="KW-0812">Transmembrane</keyword>
<dbReference type="InterPro" id="IPR001451">
    <property type="entry name" value="Hexapep"/>
</dbReference>
<keyword evidence="3" id="KW-0441">Lipid A biosynthesis</keyword>
<dbReference type="PANTHER" id="PTHR23416">
    <property type="entry name" value="SIALIC ACID SYNTHASE-RELATED"/>
    <property type="match status" value="1"/>
</dbReference>
<keyword evidence="2" id="KW-0444">Lipid biosynthesis</keyword>
<evidence type="ECO:0000256" key="6">
    <source>
        <dbReference type="ARBA" id="ARBA00023098"/>
    </source>
</evidence>
<dbReference type="PROSITE" id="PS00101">
    <property type="entry name" value="HEXAPEP_TRANSFERASES"/>
    <property type="match status" value="1"/>
</dbReference>
<keyword evidence="6" id="KW-0443">Lipid metabolism</keyword>